<feature type="region of interest" description="Disordered" evidence="2">
    <location>
        <begin position="184"/>
        <end position="205"/>
    </location>
</feature>
<dbReference type="Proteomes" id="UP000325529">
    <property type="component" value="Chromosome"/>
</dbReference>
<reference evidence="4 5" key="1">
    <citation type="submission" date="2017-09" db="EMBL/GenBank/DDBJ databases">
        <authorList>
            <person name="Lee N."/>
            <person name="Cho B.-K."/>
        </authorList>
    </citation>
    <scope>NUCLEOTIDE SEQUENCE [LARGE SCALE GENOMIC DNA]</scope>
    <source>
        <strain evidence="4 5">ATCC 12853</strain>
    </source>
</reference>
<organism evidence="4 5">
    <name type="scientific">Streptomyces kanamyceticus</name>
    <dbReference type="NCBI Taxonomy" id="1967"/>
    <lineage>
        <taxon>Bacteria</taxon>
        <taxon>Bacillati</taxon>
        <taxon>Actinomycetota</taxon>
        <taxon>Actinomycetes</taxon>
        <taxon>Kitasatosporales</taxon>
        <taxon>Streptomycetaceae</taxon>
        <taxon>Streptomyces</taxon>
    </lineage>
</organism>
<accession>A0A5J6GSX2</accession>
<dbReference type="PANTHER" id="PTHR30349:SF64">
    <property type="entry name" value="PROPHAGE INTEGRASE INTD-RELATED"/>
    <property type="match status" value="1"/>
</dbReference>
<dbReference type="GO" id="GO:0006310">
    <property type="term" value="P:DNA recombination"/>
    <property type="evidence" value="ECO:0007669"/>
    <property type="project" value="UniProtKB-KW"/>
</dbReference>
<feature type="compositionally biased region" description="Basic and acidic residues" evidence="2">
    <location>
        <begin position="191"/>
        <end position="205"/>
    </location>
</feature>
<proteinExistence type="predicted"/>
<dbReference type="OrthoDB" id="3773913at2"/>
<dbReference type="InterPro" id="IPR013762">
    <property type="entry name" value="Integrase-like_cat_sf"/>
</dbReference>
<evidence type="ECO:0000313" key="5">
    <source>
        <dbReference type="Proteomes" id="UP000325529"/>
    </source>
</evidence>
<keyword evidence="3" id="KW-1133">Transmembrane helix</keyword>
<dbReference type="Gene3D" id="1.10.443.10">
    <property type="entry name" value="Intergrase catalytic core"/>
    <property type="match status" value="1"/>
</dbReference>
<dbReference type="InterPro" id="IPR050090">
    <property type="entry name" value="Tyrosine_recombinase_XerCD"/>
</dbReference>
<evidence type="ECO:0000256" key="3">
    <source>
        <dbReference type="SAM" id="Phobius"/>
    </source>
</evidence>
<dbReference type="SUPFAM" id="SSF56349">
    <property type="entry name" value="DNA breaking-rejoining enzymes"/>
    <property type="match status" value="1"/>
</dbReference>
<keyword evidence="5" id="KW-1185">Reference proteome</keyword>
<protein>
    <submittedName>
        <fullName evidence="4">Site-specific integrase</fullName>
    </submittedName>
</protein>
<evidence type="ECO:0000313" key="4">
    <source>
        <dbReference type="EMBL" id="QEU97321.1"/>
    </source>
</evidence>
<evidence type="ECO:0000256" key="1">
    <source>
        <dbReference type="ARBA" id="ARBA00023172"/>
    </source>
</evidence>
<keyword evidence="3" id="KW-0812">Transmembrane</keyword>
<dbReference type="AlphaFoldDB" id="A0A5J6GSX2"/>
<evidence type="ECO:0000256" key="2">
    <source>
        <dbReference type="SAM" id="MobiDB-lite"/>
    </source>
</evidence>
<dbReference type="PANTHER" id="PTHR30349">
    <property type="entry name" value="PHAGE INTEGRASE-RELATED"/>
    <property type="match status" value="1"/>
</dbReference>
<dbReference type="InterPro" id="IPR011010">
    <property type="entry name" value="DNA_brk_join_enz"/>
</dbReference>
<gene>
    <name evidence="4" type="ORF">CP970_13770</name>
</gene>
<feature type="transmembrane region" description="Helical" evidence="3">
    <location>
        <begin position="139"/>
        <end position="160"/>
    </location>
</feature>
<keyword evidence="1" id="KW-0233">DNA recombination</keyword>
<sequence length="333" mass="36720">MRRALRNWAFLLPGPDSREVPDDVLNVLHWVAKASRSLADLADPAVARQVLYSLKLKLDGTAAAAETVRRKRRTLVNAANYAVDLGELQENPITAVRWQKPKVSNQVDPRVVANPEQARNLLTAVSYIGGYRRARGRRLVGFFACMYFGGFLPAEAVGLAETDLVMPDAGWGSALLHRTRPSVGRQWTDTGETHDDRGLKSRPTEDVRRVPIPPQLVGMLREHLDTFGTASDGRLFFSEKGAVVPSSTYLPRVAGGPPLALPTAVAASPLASRPYDLRHSALSTWLNAGVDPTEVAERADNSVEVLLTRYAKCLDGRHEVANRRIEDLLREYE</sequence>
<dbReference type="GO" id="GO:0003677">
    <property type="term" value="F:DNA binding"/>
    <property type="evidence" value="ECO:0007669"/>
    <property type="project" value="InterPro"/>
</dbReference>
<keyword evidence="3" id="KW-0472">Membrane</keyword>
<name>A0A5J6GSX2_STRKN</name>
<dbReference type="GO" id="GO:0015074">
    <property type="term" value="P:DNA integration"/>
    <property type="evidence" value="ECO:0007669"/>
    <property type="project" value="InterPro"/>
</dbReference>
<dbReference type="KEGG" id="ska:CP970_13770"/>
<dbReference type="EMBL" id="CP023699">
    <property type="protein sequence ID" value="QEU97321.1"/>
    <property type="molecule type" value="Genomic_DNA"/>
</dbReference>